<dbReference type="RefSeq" id="WP_248907809.1">
    <property type="nucleotide sequence ID" value="NZ_CP109979.1"/>
</dbReference>
<dbReference type="InterPro" id="IPR000825">
    <property type="entry name" value="SUF_FeS_clus_asmbl_SufBD_core"/>
</dbReference>
<feature type="domain" description="SUF system FeS cluster assembly SufBD N-terminal" evidence="3">
    <location>
        <begin position="76"/>
        <end position="137"/>
    </location>
</feature>
<comment type="similarity">
    <text evidence="1">Belongs to the iron-sulfur cluster assembly SufBD family.</text>
</comment>
<dbReference type="Pfam" id="PF01458">
    <property type="entry name" value="SUFBD_core"/>
    <property type="match status" value="1"/>
</dbReference>
<name>A0ABD5YQD7_9EURY</name>
<dbReference type="AlphaFoldDB" id="A0ABD5YQD7"/>
<comment type="caution">
    <text evidence="4">The sequence shown here is derived from an EMBL/GenBank/DDBJ whole genome shotgun (WGS) entry which is preliminary data.</text>
</comment>
<gene>
    <name evidence="4" type="primary">sufD</name>
    <name evidence="4" type="ORF">ACFQL7_12900</name>
</gene>
<dbReference type="InterPro" id="IPR045595">
    <property type="entry name" value="SufBD_N"/>
</dbReference>
<keyword evidence="5" id="KW-1185">Reference proteome</keyword>
<dbReference type="Pfam" id="PF19295">
    <property type="entry name" value="SufBD_N"/>
    <property type="match status" value="1"/>
</dbReference>
<dbReference type="SUPFAM" id="SSF101960">
    <property type="entry name" value="Stabilizer of iron transporter SufD"/>
    <property type="match status" value="1"/>
</dbReference>
<dbReference type="PANTHER" id="PTHR30508:SF1">
    <property type="entry name" value="UPF0051 PROTEIN ABCI8, CHLOROPLASTIC-RELATED"/>
    <property type="match status" value="1"/>
</dbReference>
<dbReference type="EMBL" id="JBHTAX010000001">
    <property type="protein sequence ID" value="MFC7190647.1"/>
    <property type="molecule type" value="Genomic_DNA"/>
</dbReference>
<reference evidence="4 5" key="1">
    <citation type="journal article" date="2019" name="Int. J. Syst. Evol. Microbiol.">
        <title>The Global Catalogue of Microorganisms (GCM) 10K type strain sequencing project: providing services to taxonomists for standard genome sequencing and annotation.</title>
        <authorList>
            <consortium name="The Broad Institute Genomics Platform"/>
            <consortium name="The Broad Institute Genome Sequencing Center for Infectious Disease"/>
            <person name="Wu L."/>
            <person name="Ma J."/>
        </authorList>
    </citation>
    <scope>NUCLEOTIDE SEQUENCE [LARGE SCALE GENOMIC DNA]</scope>
    <source>
        <strain evidence="4 5">RDMS1</strain>
    </source>
</reference>
<evidence type="ECO:0000259" key="3">
    <source>
        <dbReference type="Pfam" id="PF19295"/>
    </source>
</evidence>
<protein>
    <submittedName>
        <fullName evidence="4">Fe-S cluster assembly protein SufD</fullName>
    </submittedName>
</protein>
<organism evidence="4 5">
    <name type="scientific">Halocatena marina</name>
    <dbReference type="NCBI Taxonomy" id="2934937"/>
    <lineage>
        <taxon>Archaea</taxon>
        <taxon>Methanobacteriati</taxon>
        <taxon>Methanobacteriota</taxon>
        <taxon>Stenosarchaea group</taxon>
        <taxon>Halobacteria</taxon>
        <taxon>Halobacteriales</taxon>
        <taxon>Natronomonadaceae</taxon>
        <taxon>Halocatena</taxon>
    </lineage>
</organism>
<evidence type="ECO:0000256" key="1">
    <source>
        <dbReference type="ARBA" id="ARBA00043967"/>
    </source>
</evidence>
<evidence type="ECO:0000313" key="5">
    <source>
        <dbReference type="Proteomes" id="UP001596417"/>
    </source>
</evidence>
<accession>A0ABD5YQD7</accession>
<dbReference type="InterPro" id="IPR055346">
    <property type="entry name" value="Fe-S_cluster_assembly_SufBD"/>
</dbReference>
<sequence length="411" mass="45873">MSTQVHAHPTEKQVRSISEELGEPEWMLEIRLEALSELSELAFPDVIKTPGRTWTDLSELDFESLVDPLGATEQKDRIGPNNVEVLSFAEAIDEHETLVREHFGSIIDPQTNYLTALSTALFTTGTVVYVPDGVDAEDVTIRTTMDSQSLFNYTLIIAEESSSVTILERQETGSDTETTDDTSSERYYSGIVELAAGENSYVQYGSLQDLSEETYNYQLKCASTDTYATANWIDCNIGSRLTKTSVETDLDGDSSETKIVGAFYGHDDQHFDVDARVWHNDEQTTADLVTRGVIDDHARSVYEGVQNVGRDAWSTSSYQRENTLMLSDESEADASPKLIINNHDTEASHSATVGQVDAEDLFYMTSRGVAEHLAKNMLVEGFFVPVLEEIEVDELREDVSGRIRDRLRARM</sequence>
<dbReference type="NCBIfam" id="TIGR01981">
    <property type="entry name" value="sufD"/>
    <property type="match status" value="1"/>
</dbReference>
<proteinExistence type="inferred from homology"/>
<dbReference type="InterPro" id="IPR011542">
    <property type="entry name" value="SUF_FeS_clus_asmbl_SufD"/>
</dbReference>
<evidence type="ECO:0000259" key="2">
    <source>
        <dbReference type="Pfam" id="PF01458"/>
    </source>
</evidence>
<dbReference type="PANTHER" id="PTHR30508">
    <property type="entry name" value="FES CLUSTER ASSEMBLY PROTEIN SUF"/>
    <property type="match status" value="1"/>
</dbReference>
<dbReference type="InterPro" id="IPR037284">
    <property type="entry name" value="SUF_FeS_clus_asmbl_SufBD_sf"/>
</dbReference>
<dbReference type="Proteomes" id="UP001596417">
    <property type="component" value="Unassembled WGS sequence"/>
</dbReference>
<feature type="domain" description="SUF system FeS cluster assembly SufBD core" evidence="2">
    <location>
        <begin position="144"/>
        <end position="382"/>
    </location>
</feature>
<dbReference type="GeneID" id="76200285"/>
<evidence type="ECO:0000313" key="4">
    <source>
        <dbReference type="EMBL" id="MFC7190647.1"/>
    </source>
</evidence>